<feature type="region of interest" description="Disordered" evidence="1">
    <location>
        <begin position="1"/>
        <end position="43"/>
    </location>
</feature>
<dbReference type="WBParaSite" id="PDA_v2.g22504.t1">
    <property type="protein sequence ID" value="PDA_v2.g22504.t1"/>
    <property type="gene ID" value="PDA_v2.g22504"/>
</dbReference>
<dbReference type="Proteomes" id="UP000887578">
    <property type="component" value="Unplaced"/>
</dbReference>
<sequence>MAKKKMPPTKSQPKKKAAKKQKQKKSTKEKSLTKSEDDGKTLITLPNKSATVDQTTNYFTVNQSFDHSTQKI</sequence>
<keyword evidence="2" id="KW-1185">Reference proteome</keyword>
<dbReference type="AlphaFoldDB" id="A0A914Q5S7"/>
<evidence type="ECO:0000256" key="1">
    <source>
        <dbReference type="SAM" id="MobiDB-lite"/>
    </source>
</evidence>
<evidence type="ECO:0000313" key="3">
    <source>
        <dbReference type="WBParaSite" id="PDA_v2.g22504.t1"/>
    </source>
</evidence>
<proteinExistence type="predicted"/>
<organism evidence="2 3">
    <name type="scientific">Panagrolaimus davidi</name>
    <dbReference type="NCBI Taxonomy" id="227884"/>
    <lineage>
        <taxon>Eukaryota</taxon>
        <taxon>Metazoa</taxon>
        <taxon>Ecdysozoa</taxon>
        <taxon>Nematoda</taxon>
        <taxon>Chromadorea</taxon>
        <taxon>Rhabditida</taxon>
        <taxon>Tylenchina</taxon>
        <taxon>Panagrolaimomorpha</taxon>
        <taxon>Panagrolaimoidea</taxon>
        <taxon>Panagrolaimidae</taxon>
        <taxon>Panagrolaimus</taxon>
    </lineage>
</organism>
<protein>
    <submittedName>
        <fullName evidence="3">Uncharacterized protein</fullName>
    </submittedName>
</protein>
<feature type="compositionally biased region" description="Basic and acidic residues" evidence="1">
    <location>
        <begin position="26"/>
        <end position="40"/>
    </location>
</feature>
<feature type="compositionally biased region" description="Basic residues" evidence="1">
    <location>
        <begin position="1"/>
        <end position="25"/>
    </location>
</feature>
<accession>A0A914Q5S7</accession>
<reference evidence="3" key="1">
    <citation type="submission" date="2022-11" db="UniProtKB">
        <authorList>
            <consortium name="WormBaseParasite"/>
        </authorList>
    </citation>
    <scope>IDENTIFICATION</scope>
</reference>
<evidence type="ECO:0000313" key="2">
    <source>
        <dbReference type="Proteomes" id="UP000887578"/>
    </source>
</evidence>
<name>A0A914Q5S7_9BILA</name>